<accession>A0A2X1WLE9</accession>
<dbReference type="SUPFAM" id="SSF51366">
    <property type="entry name" value="Ribulose-phoshate binding barrel"/>
    <property type="match status" value="1"/>
</dbReference>
<dbReference type="AlphaFoldDB" id="A0A2X1WLE9"/>
<dbReference type="InterPro" id="IPR006062">
    <property type="entry name" value="His_biosynth"/>
</dbReference>
<keyword evidence="6" id="KW-0413">Isomerase</keyword>
<dbReference type="GO" id="GO:0003949">
    <property type="term" value="F:1-(5-phosphoribosyl)-5-[(5-phosphoribosylamino)methylideneamino]imidazole-4-carboxamide isomerase activity"/>
    <property type="evidence" value="ECO:0007669"/>
    <property type="project" value="UniProtKB-EC"/>
</dbReference>
<organism evidence="6 7">
    <name type="scientific">Oligella urethralis</name>
    <dbReference type="NCBI Taxonomy" id="90245"/>
    <lineage>
        <taxon>Bacteria</taxon>
        <taxon>Pseudomonadati</taxon>
        <taxon>Pseudomonadota</taxon>
        <taxon>Betaproteobacteria</taxon>
        <taxon>Burkholderiales</taxon>
        <taxon>Alcaligenaceae</taxon>
        <taxon>Oligella</taxon>
    </lineage>
</organism>
<evidence type="ECO:0000313" key="7">
    <source>
        <dbReference type="Proteomes" id="UP000250242"/>
    </source>
</evidence>
<dbReference type="GO" id="GO:0000105">
    <property type="term" value="P:L-histidine biosynthetic process"/>
    <property type="evidence" value="ECO:0007669"/>
    <property type="project" value="UniProtKB-KW"/>
</dbReference>
<comment type="similarity">
    <text evidence="1 5">Belongs to the HisA/HisF family.</text>
</comment>
<dbReference type="InterPro" id="IPR011060">
    <property type="entry name" value="RibuloseP-bd_barrel"/>
</dbReference>
<evidence type="ECO:0000256" key="2">
    <source>
        <dbReference type="ARBA" id="ARBA00022605"/>
    </source>
</evidence>
<dbReference type="EMBL" id="UATH01000008">
    <property type="protein sequence ID" value="SPY31548.1"/>
    <property type="molecule type" value="Genomic_DNA"/>
</dbReference>
<dbReference type="Proteomes" id="UP000250242">
    <property type="component" value="Unassembled WGS sequence"/>
</dbReference>
<evidence type="ECO:0000256" key="5">
    <source>
        <dbReference type="RuleBase" id="RU003657"/>
    </source>
</evidence>
<keyword evidence="3 5" id="KW-0368">Histidine biosynthesis</keyword>
<name>A0A2X1WLE9_9BURK</name>
<comment type="pathway">
    <text evidence="4">Amino-acid biosynthesis.</text>
</comment>
<evidence type="ECO:0000256" key="4">
    <source>
        <dbReference type="ARBA" id="ARBA00029440"/>
    </source>
</evidence>
<gene>
    <name evidence="6" type="primary">hisA_3</name>
    <name evidence="6" type="ORF">NCTC11009_02667</name>
</gene>
<evidence type="ECO:0000313" key="6">
    <source>
        <dbReference type="EMBL" id="SPY31548.1"/>
    </source>
</evidence>
<sequence>MGQDHKNDVIDMAKRFEDFGVESIIYTDIGRDGMLSGVNIEATVRLANATRIPVIASGGVTDLRDIEALSGGR</sequence>
<dbReference type="Pfam" id="PF00977">
    <property type="entry name" value="His_biosynth"/>
    <property type="match status" value="1"/>
</dbReference>
<reference evidence="6 7" key="1">
    <citation type="submission" date="2018-06" db="EMBL/GenBank/DDBJ databases">
        <authorList>
            <consortium name="Pathogen Informatics"/>
            <person name="Doyle S."/>
        </authorList>
    </citation>
    <scope>NUCLEOTIDE SEQUENCE [LARGE SCALE GENOMIC DNA]</scope>
    <source>
        <strain evidence="6 7">NCTC11009</strain>
    </source>
</reference>
<dbReference type="InterPro" id="IPR013785">
    <property type="entry name" value="Aldolase_TIM"/>
</dbReference>
<dbReference type="EC" id="5.3.1.16" evidence="6"/>
<keyword evidence="2 5" id="KW-0028">Amino-acid biosynthesis</keyword>
<protein>
    <submittedName>
        <fullName evidence="6">1-(5-phosphoribosyl)-5-[(5-phosphoribosylamino)me thylideneamino] imidazole-4-carboxamide isomerase</fullName>
        <ecNumber evidence="6">5.3.1.16</ecNumber>
    </submittedName>
</protein>
<dbReference type="Gene3D" id="3.20.20.70">
    <property type="entry name" value="Aldolase class I"/>
    <property type="match status" value="1"/>
</dbReference>
<evidence type="ECO:0000256" key="1">
    <source>
        <dbReference type="ARBA" id="ARBA00009667"/>
    </source>
</evidence>
<proteinExistence type="inferred from homology"/>
<evidence type="ECO:0000256" key="3">
    <source>
        <dbReference type="ARBA" id="ARBA00023102"/>
    </source>
</evidence>